<dbReference type="EMBL" id="KQ246882">
    <property type="protein sequence ID" value="KNC72533.1"/>
    <property type="molecule type" value="Genomic_DNA"/>
</dbReference>
<dbReference type="GO" id="GO:0046872">
    <property type="term" value="F:metal ion binding"/>
    <property type="evidence" value="ECO:0007669"/>
    <property type="project" value="UniProtKB-KW"/>
</dbReference>
<dbReference type="eggNOG" id="ENOG502S0BF">
    <property type="taxonomic scope" value="Eukaryota"/>
</dbReference>
<comment type="similarity">
    <text evidence="1">Belongs to the iron/ascorbate-dependent oxidoreductase family.</text>
</comment>
<dbReference type="RefSeq" id="XP_014146435.1">
    <property type="nucleotide sequence ID" value="XM_014290960.1"/>
</dbReference>
<dbReference type="GO" id="GO:0016491">
    <property type="term" value="F:oxidoreductase activity"/>
    <property type="evidence" value="ECO:0007669"/>
    <property type="project" value="UniProtKB-KW"/>
</dbReference>
<name>A0A0L0F8T8_9EUKA</name>
<keyword evidence="4" id="KW-1185">Reference proteome</keyword>
<accession>A0A0L0F8T8</accession>
<dbReference type="OrthoDB" id="424053at2759"/>
<keyword evidence="1" id="KW-0408">Iron</keyword>
<dbReference type="Proteomes" id="UP000054560">
    <property type="component" value="Unassembled WGS sequence"/>
</dbReference>
<evidence type="ECO:0000313" key="4">
    <source>
        <dbReference type="Proteomes" id="UP000054560"/>
    </source>
</evidence>
<evidence type="ECO:0000259" key="2">
    <source>
        <dbReference type="PROSITE" id="PS51471"/>
    </source>
</evidence>
<dbReference type="PROSITE" id="PS51471">
    <property type="entry name" value="FE2OG_OXY"/>
    <property type="match status" value="1"/>
</dbReference>
<evidence type="ECO:0000313" key="3">
    <source>
        <dbReference type="EMBL" id="KNC72533.1"/>
    </source>
</evidence>
<proteinExistence type="inferred from homology"/>
<dbReference type="InterPro" id="IPR005123">
    <property type="entry name" value="Oxoglu/Fe-dep_dioxygenase_dom"/>
</dbReference>
<keyword evidence="1" id="KW-0560">Oxidoreductase</keyword>
<dbReference type="Pfam" id="PF23169">
    <property type="entry name" value="HalD"/>
    <property type="match status" value="1"/>
</dbReference>
<keyword evidence="1" id="KW-0479">Metal-binding</keyword>
<dbReference type="Gene3D" id="2.60.120.620">
    <property type="entry name" value="q2cbj1_9rhob like domain"/>
    <property type="match status" value="1"/>
</dbReference>
<evidence type="ECO:0000256" key="1">
    <source>
        <dbReference type="RuleBase" id="RU003682"/>
    </source>
</evidence>
<dbReference type="InterPro" id="IPR056470">
    <property type="entry name" value="BesD/HalB-like"/>
</dbReference>
<feature type="domain" description="Fe2OG dioxygenase" evidence="2">
    <location>
        <begin position="148"/>
        <end position="275"/>
    </location>
</feature>
<organism evidence="3 4">
    <name type="scientific">Sphaeroforma arctica JP610</name>
    <dbReference type="NCBI Taxonomy" id="667725"/>
    <lineage>
        <taxon>Eukaryota</taxon>
        <taxon>Ichthyosporea</taxon>
        <taxon>Ichthyophonida</taxon>
        <taxon>Sphaeroforma</taxon>
    </lineage>
</organism>
<protein>
    <recommendedName>
        <fullName evidence="2">Fe2OG dioxygenase domain-containing protein</fullName>
    </recommendedName>
</protein>
<dbReference type="GeneID" id="25915412"/>
<dbReference type="AlphaFoldDB" id="A0A0L0F8T8"/>
<sequence length="294" mass="33386">MQIESETYRHANLGIDLKKYPIDNLNTPEARELIERSRKALKETGCASYPGFLTEEATRICAHEAAIKSEHAFVTDKGHTAFQRPADSSEPRANHVRNTFMSTQVASTAYDELDTKGALRKLYESDSLLHFVNAVIGRDNSTEPLYHLSDQLGACSINVFREGWSHAWHFDESEFTTTLSLQTAERGGVFEYTNRLRDTQEMSEDVDKQVAAVLNKHSKFKVEPVDADTKVPEIYTAPFEPGTLQIFAGRYSFHRVTETEGERERLVAVMCFADKPGKCNSKEVQEMFWGRTYQ</sequence>
<gene>
    <name evidence="3" type="ORF">SARC_14908</name>
</gene>
<reference evidence="3 4" key="1">
    <citation type="submission" date="2011-02" db="EMBL/GenBank/DDBJ databases">
        <title>The Genome Sequence of Sphaeroforma arctica JP610.</title>
        <authorList>
            <consortium name="The Broad Institute Genome Sequencing Platform"/>
            <person name="Russ C."/>
            <person name="Cuomo C."/>
            <person name="Young S.K."/>
            <person name="Zeng Q."/>
            <person name="Gargeya S."/>
            <person name="Alvarado L."/>
            <person name="Berlin A."/>
            <person name="Chapman S.B."/>
            <person name="Chen Z."/>
            <person name="Freedman E."/>
            <person name="Gellesch M."/>
            <person name="Goldberg J."/>
            <person name="Griggs A."/>
            <person name="Gujja S."/>
            <person name="Heilman E."/>
            <person name="Heiman D."/>
            <person name="Howarth C."/>
            <person name="Mehta T."/>
            <person name="Neiman D."/>
            <person name="Pearson M."/>
            <person name="Roberts A."/>
            <person name="Saif S."/>
            <person name="Shea T."/>
            <person name="Shenoy N."/>
            <person name="Sisk P."/>
            <person name="Stolte C."/>
            <person name="Sykes S."/>
            <person name="White J."/>
            <person name="Yandava C."/>
            <person name="Burger G."/>
            <person name="Gray M.W."/>
            <person name="Holland P.W.H."/>
            <person name="King N."/>
            <person name="Lang F.B.F."/>
            <person name="Roger A.J."/>
            <person name="Ruiz-Trillo I."/>
            <person name="Haas B."/>
            <person name="Nusbaum C."/>
            <person name="Birren B."/>
        </authorList>
    </citation>
    <scope>NUCLEOTIDE SEQUENCE [LARGE SCALE GENOMIC DNA]</scope>
    <source>
        <strain evidence="3 4">JP610</strain>
    </source>
</reference>